<reference evidence="8" key="1">
    <citation type="submission" date="2018-05" db="EMBL/GenBank/DDBJ databases">
        <authorList>
            <person name="Lanie J.A."/>
            <person name="Ng W.-L."/>
            <person name="Kazmierczak K.M."/>
            <person name="Andrzejewski T.M."/>
            <person name="Davidsen T.M."/>
            <person name="Wayne K.J."/>
            <person name="Tettelin H."/>
            <person name="Glass J.I."/>
            <person name="Rusch D."/>
            <person name="Podicherti R."/>
            <person name="Tsui H.-C.T."/>
            <person name="Winkler M.E."/>
        </authorList>
    </citation>
    <scope>NUCLEOTIDE SEQUENCE</scope>
</reference>
<keyword evidence="3" id="KW-0963">Cytoplasm</keyword>
<dbReference type="Pfam" id="PF00206">
    <property type="entry name" value="Lyase_1"/>
    <property type="match status" value="1"/>
</dbReference>
<dbReference type="PANTHER" id="PTHR11444">
    <property type="entry name" value="ASPARTATEAMMONIA/ARGININOSUCCINATE/ADENYLOSUCCINATE LYASE"/>
    <property type="match status" value="1"/>
</dbReference>
<name>A0A382GG21_9ZZZZ</name>
<evidence type="ECO:0000256" key="3">
    <source>
        <dbReference type="ARBA" id="ARBA00022490"/>
    </source>
</evidence>
<dbReference type="PRINTS" id="PR00145">
    <property type="entry name" value="ARGSUCLYASE"/>
</dbReference>
<dbReference type="InterPro" id="IPR000362">
    <property type="entry name" value="Fumarate_lyase_fam"/>
</dbReference>
<dbReference type="GO" id="GO:0006099">
    <property type="term" value="P:tricarboxylic acid cycle"/>
    <property type="evidence" value="ECO:0007669"/>
    <property type="project" value="UniProtKB-KW"/>
</dbReference>
<dbReference type="Gene3D" id="1.10.40.30">
    <property type="entry name" value="Fumarase/aspartase (C-terminal domain)"/>
    <property type="match status" value="1"/>
</dbReference>
<feature type="domain" description="Fumarase C C-terminal" evidence="7">
    <location>
        <begin position="406"/>
        <end position="457"/>
    </location>
</feature>
<dbReference type="InterPro" id="IPR024083">
    <property type="entry name" value="Fumarase/histidase_N"/>
</dbReference>
<dbReference type="GO" id="GO:0004333">
    <property type="term" value="F:fumarate hydratase activity"/>
    <property type="evidence" value="ECO:0007669"/>
    <property type="project" value="UniProtKB-EC"/>
</dbReference>
<dbReference type="InterPro" id="IPR020557">
    <property type="entry name" value="Fumarate_lyase_CS"/>
</dbReference>
<feature type="domain" description="Fumarate lyase N-terminal" evidence="6">
    <location>
        <begin position="9"/>
        <end position="338"/>
    </location>
</feature>
<dbReference type="GO" id="GO:0006106">
    <property type="term" value="P:fumarate metabolic process"/>
    <property type="evidence" value="ECO:0007669"/>
    <property type="project" value="InterPro"/>
</dbReference>
<dbReference type="EC" id="4.2.1.2" evidence="2"/>
<dbReference type="FunFam" id="1.10.275.10:FF:000001">
    <property type="entry name" value="Fumarate hydratase, mitochondrial"/>
    <property type="match status" value="1"/>
</dbReference>
<dbReference type="HAMAP" id="MF_00743">
    <property type="entry name" value="FumaraseC"/>
    <property type="match status" value="1"/>
</dbReference>
<dbReference type="Gene3D" id="1.10.275.10">
    <property type="entry name" value="Fumarase/aspartase (N-terminal domain)"/>
    <property type="match status" value="1"/>
</dbReference>
<evidence type="ECO:0000256" key="4">
    <source>
        <dbReference type="ARBA" id="ARBA00022532"/>
    </source>
</evidence>
<dbReference type="FunFam" id="1.20.200.10:FF:000001">
    <property type="entry name" value="Fumarate hydratase, mitochondrial"/>
    <property type="match status" value="1"/>
</dbReference>
<dbReference type="Gene3D" id="1.20.200.10">
    <property type="entry name" value="Fumarase/aspartase (Central domain)"/>
    <property type="match status" value="1"/>
</dbReference>
<gene>
    <name evidence="8" type="ORF">METZ01_LOCUS226407</name>
</gene>
<dbReference type="InterPro" id="IPR018951">
    <property type="entry name" value="Fumarase_C_C"/>
</dbReference>
<accession>A0A382GG21</accession>
<comment type="similarity">
    <text evidence="1">Belongs to the class-II fumarase/aspartase family. Fumarase subfamily.</text>
</comment>
<dbReference type="SUPFAM" id="SSF48557">
    <property type="entry name" value="L-aspartase-like"/>
    <property type="match status" value="1"/>
</dbReference>
<dbReference type="InterPro" id="IPR005677">
    <property type="entry name" value="Fum_hydII"/>
</dbReference>
<evidence type="ECO:0000313" key="8">
    <source>
        <dbReference type="EMBL" id="SVB73553.1"/>
    </source>
</evidence>
<dbReference type="AlphaFoldDB" id="A0A382GG21"/>
<dbReference type="PRINTS" id="PR00149">
    <property type="entry name" value="FUMRATELYASE"/>
</dbReference>
<dbReference type="CDD" id="cd01362">
    <property type="entry name" value="Fumarase_classII"/>
    <property type="match status" value="1"/>
</dbReference>
<sequence length="460" mass="49863">MRKEKDTMGSMDVPDDAYFGAQTQRAIENFPISNITISHSMIRALGIIKRSAAIINNDLGLLNDERKIAIVQAADEIIEGKFDHQFPIDIYQTGSGTSSNMNCNEILSNRASEIMGGKIGSKVPVHPNDHVNLGQSSNDVIPTAIHIAVNIMLEMELIPTMQKLANELDNKVSEFSGIVKIGRTHLQDATPITLGQEFSGYRQMIINGIKRIQNTQSLLSELAQGGTAVGTGINTNENFGSLMAKEISHFTGIDFCESPNHFEAQGAQDAAVETSGALKTVAVSLSKIANDIRWLGSGPRSGIGELNIPPVQPGSSIMPGKVNPVICESMIQVCSQVIANDTAINLGGLGSVFELNLMLPLIAHNMLFSINILSNSINIFVDKLLVDIQANSDKCEGYIEGSLAMCTSLVPEIGYDKAAQIAYEAFKKNKTIRQVLKDNKLLSDKKIEKLLNSKLMIKPK</sequence>
<proteinExistence type="inferred from homology"/>
<keyword evidence="4" id="KW-0816">Tricarboxylic acid cycle</keyword>
<dbReference type="PROSITE" id="PS00163">
    <property type="entry name" value="FUMARATE_LYASES"/>
    <property type="match status" value="1"/>
</dbReference>
<dbReference type="PANTHER" id="PTHR11444:SF22">
    <property type="entry name" value="FUMARATE HYDRATASE CLASS II"/>
    <property type="match status" value="1"/>
</dbReference>
<evidence type="ECO:0000256" key="2">
    <source>
        <dbReference type="ARBA" id="ARBA00012921"/>
    </source>
</evidence>
<dbReference type="InterPro" id="IPR022761">
    <property type="entry name" value="Fumarate_lyase_N"/>
</dbReference>
<keyword evidence="5" id="KW-0456">Lyase</keyword>
<protein>
    <recommendedName>
        <fullName evidence="2">fumarate hydratase</fullName>
        <ecNumber evidence="2">4.2.1.2</ecNumber>
    </recommendedName>
</protein>
<dbReference type="NCBIfam" id="NF008909">
    <property type="entry name" value="PRK12273.1"/>
    <property type="match status" value="1"/>
</dbReference>
<evidence type="ECO:0000259" key="6">
    <source>
        <dbReference type="Pfam" id="PF00206"/>
    </source>
</evidence>
<evidence type="ECO:0000256" key="1">
    <source>
        <dbReference type="ARBA" id="ARBA00009084"/>
    </source>
</evidence>
<evidence type="ECO:0000256" key="5">
    <source>
        <dbReference type="ARBA" id="ARBA00023239"/>
    </source>
</evidence>
<evidence type="ECO:0000259" key="7">
    <source>
        <dbReference type="Pfam" id="PF10415"/>
    </source>
</evidence>
<dbReference type="EMBL" id="UINC01055079">
    <property type="protein sequence ID" value="SVB73553.1"/>
    <property type="molecule type" value="Genomic_DNA"/>
</dbReference>
<dbReference type="Pfam" id="PF10415">
    <property type="entry name" value="FumaraseC_C"/>
    <property type="match status" value="1"/>
</dbReference>
<dbReference type="InterPro" id="IPR008948">
    <property type="entry name" value="L-Aspartase-like"/>
</dbReference>
<organism evidence="8">
    <name type="scientific">marine metagenome</name>
    <dbReference type="NCBI Taxonomy" id="408172"/>
    <lineage>
        <taxon>unclassified sequences</taxon>
        <taxon>metagenomes</taxon>
        <taxon>ecological metagenomes</taxon>
    </lineage>
</organism>